<dbReference type="SUPFAM" id="SSF56519">
    <property type="entry name" value="Penicillin binding protein dimerisation domain"/>
    <property type="match status" value="1"/>
</dbReference>
<dbReference type="OrthoDB" id="9766847at2"/>
<dbReference type="Proteomes" id="UP000231693">
    <property type="component" value="Unassembled WGS sequence"/>
</dbReference>
<name>A0A2M9CCP7_9CELL</name>
<dbReference type="InterPro" id="IPR012338">
    <property type="entry name" value="Beta-lactam/transpept-like"/>
</dbReference>
<dbReference type="Pfam" id="PF21922">
    <property type="entry name" value="PBP_dimer_2"/>
    <property type="match status" value="1"/>
</dbReference>
<evidence type="ECO:0000259" key="2">
    <source>
        <dbReference type="Pfam" id="PF21922"/>
    </source>
</evidence>
<sequence>MNVPIRRVAVLVLAMFLALMVATTYIQFVRADDLNADPRNKRSVYDEFGVDRGPIVVDGSPIASSSPVDDPYGFQREYANGPLWAPVTGFFSIPNGSTGLERTENEYLNGTADDLWQSRLTALFTGEQPQGSSVELTLDADVQQAAWDALGDQRGAVVAIEPKTGKILALVSKPSFDPNPLASHDLGAAGQAYQDAVSADDKRMFNRAIAGDTYPPGSTFKLVTSAAALESGDYEPDTEVPAPDQYQYANSTDTLKNFGNERCSPTGEMSLADALRISCNTAFAQLGVDLGDDTMREQAEKFGFDQDLSIPLTVTPSQFPPAADDFDSNDLARASIGQGEVKATPLQMAMVSAAIANDGVQMAPYLVQTVRTPDLKVVSEAKPEELRRSVSAETADELTQMMIGVVQDGSGTSAQIQGVEVAGKTGTAENVPGQAPHAWFTSFAPADDPQVAVAVIVEHGGSAGSEATGGAVAAPIAKAVMQAVLGR</sequence>
<organism evidence="3 4">
    <name type="scientific">Sediminihabitans luteus</name>
    <dbReference type="NCBI Taxonomy" id="1138585"/>
    <lineage>
        <taxon>Bacteria</taxon>
        <taxon>Bacillati</taxon>
        <taxon>Actinomycetota</taxon>
        <taxon>Actinomycetes</taxon>
        <taxon>Micrococcales</taxon>
        <taxon>Cellulomonadaceae</taxon>
        <taxon>Sediminihabitans</taxon>
    </lineage>
</organism>
<dbReference type="GO" id="GO:0071972">
    <property type="term" value="F:peptidoglycan L,D-transpeptidase activity"/>
    <property type="evidence" value="ECO:0007669"/>
    <property type="project" value="TreeGrafter"/>
</dbReference>
<dbReference type="EMBL" id="PGFE01000005">
    <property type="protein sequence ID" value="PJJ69167.1"/>
    <property type="molecule type" value="Genomic_DNA"/>
</dbReference>
<dbReference type="InterPro" id="IPR050515">
    <property type="entry name" value="Beta-lactam/transpept"/>
</dbReference>
<dbReference type="Gene3D" id="3.90.1310.10">
    <property type="entry name" value="Penicillin-binding protein 2a (Domain 2)"/>
    <property type="match status" value="1"/>
</dbReference>
<reference evidence="3" key="1">
    <citation type="submission" date="2017-11" db="EMBL/GenBank/DDBJ databases">
        <title>Genomic Encyclopedia of Archaeal and Bacterial Type Strains, Phase II (KMG-II): From Individual Species to Whole Genera.</title>
        <authorList>
            <person name="Goeker M."/>
        </authorList>
    </citation>
    <scope>NUCLEOTIDE SEQUENCE [LARGE SCALE GENOMIC DNA]</scope>
    <source>
        <strain evidence="3">DSM 25478</strain>
    </source>
</reference>
<gene>
    <name evidence="3" type="ORF">CLV28_2626</name>
</gene>
<dbReference type="GO" id="GO:0005886">
    <property type="term" value="C:plasma membrane"/>
    <property type="evidence" value="ECO:0007669"/>
    <property type="project" value="TreeGrafter"/>
</dbReference>
<dbReference type="PANTHER" id="PTHR30627">
    <property type="entry name" value="PEPTIDOGLYCAN D,D-TRANSPEPTIDASE"/>
    <property type="match status" value="1"/>
</dbReference>
<comment type="caution">
    <text evidence="3">The sequence shown here is derived from an EMBL/GenBank/DDBJ whole genome shotgun (WGS) entry which is preliminary data.</text>
</comment>
<dbReference type="InterPro" id="IPR001460">
    <property type="entry name" value="PCN-bd_Tpept"/>
</dbReference>
<feature type="domain" description="Penicillin-binding protein transpeptidase" evidence="1">
    <location>
        <begin position="155"/>
        <end position="482"/>
    </location>
</feature>
<dbReference type="AlphaFoldDB" id="A0A2M9CCP7"/>
<proteinExistence type="predicted"/>
<keyword evidence="4" id="KW-1185">Reference proteome</keyword>
<dbReference type="RefSeq" id="WP_100423786.1">
    <property type="nucleotide sequence ID" value="NZ_BOOX01000005.1"/>
</dbReference>
<protein>
    <submittedName>
        <fullName evidence="3">Cell elongation-specific peptidoglycan D,D-transpeptidase</fullName>
    </submittedName>
</protein>
<dbReference type="PANTHER" id="PTHR30627:SF24">
    <property type="entry name" value="PENICILLIN-BINDING PROTEIN 4B"/>
    <property type="match status" value="1"/>
</dbReference>
<dbReference type="Pfam" id="PF00905">
    <property type="entry name" value="Transpeptidase"/>
    <property type="match status" value="1"/>
</dbReference>
<feature type="domain" description="Penicillin binding protein A dimerisation" evidence="2">
    <location>
        <begin position="52"/>
        <end position="134"/>
    </location>
</feature>
<dbReference type="GO" id="GO:0008658">
    <property type="term" value="F:penicillin binding"/>
    <property type="evidence" value="ECO:0007669"/>
    <property type="project" value="InterPro"/>
</dbReference>
<dbReference type="Gene3D" id="3.40.710.10">
    <property type="entry name" value="DD-peptidase/beta-lactamase superfamily"/>
    <property type="match status" value="1"/>
</dbReference>
<evidence type="ECO:0000313" key="3">
    <source>
        <dbReference type="EMBL" id="PJJ69167.1"/>
    </source>
</evidence>
<dbReference type="InterPro" id="IPR036138">
    <property type="entry name" value="PBP_dimer_sf"/>
</dbReference>
<dbReference type="SUPFAM" id="SSF56601">
    <property type="entry name" value="beta-lactamase/transpeptidase-like"/>
    <property type="match status" value="1"/>
</dbReference>
<dbReference type="InterPro" id="IPR054120">
    <property type="entry name" value="PBPA_dimer"/>
</dbReference>
<dbReference type="GO" id="GO:0071555">
    <property type="term" value="P:cell wall organization"/>
    <property type="evidence" value="ECO:0007669"/>
    <property type="project" value="TreeGrafter"/>
</dbReference>
<accession>A0A2M9CCP7</accession>
<evidence type="ECO:0000313" key="4">
    <source>
        <dbReference type="Proteomes" id="UP000231693"/>
    </source>
</evidence>
<evidence type="ECO:0000259" key="1">
    <source>
        <dbReference type="Pfam" id="PF00905"/>
    </source>
</evidence>